<dbReference type="InterPro" id="IPR015422">
    <property type="entry name" value="PyrdxlP-dep_Trfase_small"/>
</dbReference>
<dbReference type="InterPro" id="IPR022518">
    <property type="entry name" value="Aspartate_4-decarboxylase"/>
</dbReference>
<keyword evidence="2" id="KW-0032">Aminotransferase</keyword>
<dbReference type="RefSeq" id="WP_077862849.1">
    <property type="nucleotide sequence ID" value="NZ_CP040411.1"/>
</dbReference>
<evidence type="ECO:0000313" key="4">
    <source>
        <dbReference type="EMBL" id="OOL81399.1"/>
    </source>
</evidence>
<organism evidence="4 5">
    <name type="scientific">Dolosigranulum pigrum</name>
    <dbReference type="NCBI Taxonomy" id="29394"/>
    <lineage>
        <taxon>Bacteria</taxon>
        <taxon>Bacillati</taxon>
        <taxon>Bacillota</taxon>
        <taxon>Bacilli</taxon>
        <taxon>Lactobacillales</taxon>
        <taxon>Carnobacteriaceae</taxon>
        <taxon>Dolosigranulum</taxon>
    </lineage>
</organism>
<dbReference type="PROSITE" id="PS00105">
    <property type="entry name" value="AA_TRANSFER_CLASS_1"/>
    <property type="match status" value="1"/>
</dbReference>
<dbReference type="Gene3D" id="3.40.640.10">
    <property type="entry name" value="Type I PLP-dependent aspartate aminotransferase-like (Major domain)"/>
    <property type="match status" value="1"/>
</dbReference>
<dbReference type="NCBIfam" id="NF006755">
    <property type="entry name" value="PRK09275.1"/>
    <property type="match status" value="1"/>
</dbReference>
<dbReference type="InterPro" id="IPR004838">
    <property type="entry name" value="NHTrfase_class1_PyrdxlP-BS"/>
</dbReference>
<dbReference type="PANTHER" id="PTHR43795:SF2">
    <property type="entry name" value="BIFUNCTIONAL ASPARTATE AMINOTRANSFERASE AND GLUTAMATE_ASPARTATE-PREPHENATE AMINOTRANSFERASE"/>
    <property type="match status" value="1"/>
</dbReference>
<dbReference type="InterPro" id="IPR015424">
    <property type="entry name" value="PyrdxlP-dep_Trfase"/>
</dbReference>
<reference evidence="4 5" key="1">
    <citation type="submission" date="2017-01" db="EMBL/GenBank/DDBJ databases">
        <title>Complete Genome Sequence of Dolosigranulum pigrum isolated from a Patient with interstitial lung disease.</title>
        <authorList>
            <person name="Mukhopadhyay R."/>
            <person name="Joaquin J."/>
            <person name="Hogue R."/>
            <person name="Fitzgerald S."/>
            <person name="Jospin G."/>
            <person name="Eisen J.A."/>
            <person name="Chaturvedi V."/>
        </authorList>
    </citation>
    <scope>NUCLEOTIDE SEQUENCE [LARGE SCALE GENOMIC DNA]</scope>
    <source>
        <strain evidence="4 5">15S00348</strain>
    </source>
</reference>
<evidence type="ECO:0000313" key="5">
    <source>
        <dbReference type="Proteomes" id="UP000190409"/>
    </source>
</evidence>
<comment type="cofactor">
    <cofactor evidence="2">
        <name>pyridoxal 5'-phosphate</name>
        <dbReference type="ChEBI" id="CHEBI:597326"/>
    </cofactor>
</comment>
<dbReference type="GO" id="GO:0030170">
    <property type="term" value="F:pyridoxal phosphate binding"/>
    <property type="evidence" value="ECO:0007669"/>
    <property type="project" value="InterPro"/>
</dbReference>
<dbReference type="EC" id="2.6.1.-" evidence="2"/>
<protein>
    <recommendedName>
        <fullName evidence="2">Aminotransferase</fullName>
        <ecNumber evidence="2">2.6.1.-</ecNumber>
    </recommendedName>
</protein>
<keyword evidence="1" id="KW-0663">Pyridoxal phosphate</keyword>
<dbReference type="EMBL" id="MUYF01000003">
    <property type="protein sequence ID" value="OOL81399.1"/>
    <property type="molecule type" value="Genomic_DNA"/>
</dbReference>
<dbReference type="InterPro" id="IPR050478">
    <property type="entry name" value="Ethylene_sulfur-biosynth"/>
</dbReference>
<name>A0A1S8KNT3_9LACT</name>
<dbReference type="Pfam" id="PF00155">
    <property type="entry name" value="Aminotran_1_2"/>
    <property type="match status" value="1"/>
</dbReference>
<dbReference type="AlphaFoldDB" id="A0A1S8KNT3"/>
<evidence type="ECO:0000256" key="1">
    <source>
        <dbReference type="ARBA" id="ARBA00022898"/>
    </source>
</evidence>
<comment type="similarity">
    <text evidence="2">Belongs to the class-I pyridoxal-phosphate-dependent aminotransferase family.</text>
</comment>
<dbReference type="NCBIfam" id="TIGR03801">
    <property type="entry name" value="asp_4_decarbox"/>
    <property type="match status" value="1"/>
</dbReference>
<accession>A0A1S8KNT3</accession>
<dbReference type="GO" id="GO:0008483">
    <property type="term" value="F:transaminase activity"/>
    <property type="evidence" value="ECO:0007669"/>
    <property type="project" value="UniProtKB-KW"/>
</dbReference>
<sequence length="529" mass="60841">MKKNLEQLSPFELSLYLEDLHNSEQASKEWLNAGRGNPNWTAPIPREAYFLLGQFATQETYIYGRDRLGSKSMNTIGRDKRFDEFLKPKESLGATLLRKIWNASADVLGMPASEWLTYMLDYLIGDNYPHPERVLPGCEHPIKQYLQQKLFDDRSAPFDIFAVEGGTAGIVYTFNSFISNHLLEPGDKIAMMTPTFAPYLEIPDLPEYQFDVEYVRSKSMDYDGKVSYQFPKEELDKLRSPDIKAVFVVNPSNPTATAINDESITQLKAIIEEDNPELMIISDDVYGTFLKEFHSLFTEIPYNTVCIYSYSKYFGATGWRIGTISVAKDNIFDKKLQELNGPVDEKIDSRYHIIDSTPKNIRFIDRMVADSRLVALNHTAGLSAPQQAMMTIFSLYALLDEGDNFKNDVMSLCRKRGNLLYESLGLTYPLESLNTAYYCEINFDWWLTKRFGEEFRDYIIDTFTMTEIVSRLAQEERVNLLKAEAFGSSEWTVRISLANLDTPKYAEIGLRITQLMTRLFQEWYGNQFA</sequence>
<dbReference type="SUPFAM" id="SSF53383">
    <property type="entry name" value="PLP-dependent transferases"/>
    <property type="match status" value="1"/>
</dbReference>
<evidence type="ECO:0000256" key="2">
    <source>
        <dbReference type="RuleBase" id="RU000481"/>
    </source>
</evidence>
<dbReference type="CDD" id="cd00609">
    <property type="entry name" value="AAT_like"/>
    <property type="match status" value="1"/>
</dbReference>
<gene>
    <name evidence="4" type="ORF">BWX42_06390</name>
</gene>
<dbReference type="Gene3D" id="3.90.1150.10">
    <property type="entry name" value="Aspartate Aminotransferase, domain 1"/>
    <property type="match status" value="1"/>
</dbReference>
<proteinExistence type="inferred from homology"/>
<dbReference type="InterPro" id="IPR015421">
    <property type="entry name" value="PyrdxlP-dep_Trfase_major"/>
</dbReference>
<dbReference type="Gene3D" id="1.10.20.110">
    <property type="match status" value="1"/>
</dbReference>
<dbReference type="InterPro" id="IPR004839">
    <property type="entry name" value="Aminotransferase_I/II_large"/>
</dbReference>
<dbReference type="Proteomes" id="UP000190409">
    <property type="component" value="Unassembled WGS sequence"/>
</dbReference>
<feature type="domain" description="Aminotransferase class I/classII large" evidence="3">
    <location>
        <begin position="182"/>
        <end position="507"/>
    </location>
</feature>
<keyword evidence="2" id="KW-0808">Transferase</keyword>
<comment type="caution">
    <text evidence="4">The sequence shown here is derived from an EMBL/GenBank/DDBJ whole genome shotgun (WGS) entry which is preliminary data.</text>
</comment>
<dbReference type="PANTHER" id="PTHR43795">
    <property type="entry name" value="BIFUNCTIONAL ASPARTATE AMINOTRANSFERASE AND GLUTAMATE/ASPARTATE-PREPHENATE AMINOTRANSFERASE-RELATED"/>
    <property type="match status" value="1"/>
</dbReference>
<dbReference type="GO" id="GO:0006520">
    <property type="term" value="P:amino acid metabolic process"/>
    <property type="evidence" value="ECO:0007669"/>
    <property type="project" value="TreeGrafter"/>
</dbReference>
<evidence type="ECO:0000259" key="3">
    <source>
        <dbReference type="Pfam" id="PF00155"/>
    </source>
</evidence>